<gene>
    <name evidence="6" type="ORF">GEMMAAP_19525</name>
</gene>
<sequence length="269" mass="29538">MMDVSLIGLPYDASSSFLRGAADAPQRIREALHSPSGNRWSESLHDVLDPQWLRDAGDLVLQPDASARAEIERGITALLDLHTRPLALGGDHSVTYPVLRAINHRYPRPAILHIDAHADLYDEFEGDRYSHACPFARIMEEGLASRLVQVGIRTLTPHQRAQADRFGVEVIDMRAWVAGVRPVIEEPVYISVDLDGLDPAYAPGVSHWEPGGLTTREVLTMIQQCAGHIVGADVVEFNPHRDESGRTAMVAAKIVKELASAMYTERAGG</sequence>
<dbReference type="EMBL" id="CP011454">
    <property type="protein sequence ID" value="AMW06385.1"/>
    <property type="molecule type" value="Genomic_DNA"/>
</dbReference>
<dbReference type="AlphaFoldDB" id="A0A143BP70"/>
<dbReference type="CDD" id="cd11593">
    <property type="entry name" value="Agmatinase-like_2"/>
    <property type="match status" value="1"/>
</dbReference>
<dbReference type="PANTHER" id="PTHR11358:SF26">
    <property type="entry name" value="GUANIDINO ACID HYDROLASE, MITOCHONDRIAL"/>
    <property type="match status" value="1"/>
</dbReference>
<dbReference type="KEGG" id="gph:GEMMAAP_19525"/>
<dbReference type="GO" id="GO:0008783">
    <property type="term" value="F:agmatinase activity"/>
    <property type="evidence" value="ECO:0007669"/>
    <property type="project" value="TreeGrafter"/>
</dbReference>
<feature type="binding site" evidence="4">
    <location>
        <position position="119"/>
    </location>
    <ligand>
        <name>Mn(2+)</name>
        <dbReference type="ChEBI" id="CHEBI:29035"/>
        <label>1</label>
    </ligand>
</feature>
<feature type="binding site" evidence="4">
    <location>
        <position position="117"/>
    </location>
    <ligand>
        <name>Mn(2+)</name>
        <dbReference type="ChEBI" id="CHEBI:29035"/>
        <label>1</label>
    </ligand>
</feature>
<proteinExistence type="inferred from homology"/>
<dbReference type="STRING" id="1379270.GEMMAAP_19525"/>
<accession>A0A143BP70</accession>
<protein>
    <submittedName>
        <fullName evidence="6">Agmatinase</fullName>
    </submittedName>
</protein>
<feature type="binding site" evidence="4">
    <location>
        <position position="195"/>
    </location>
    <ligand>
        <name>Mn(2+)</name>
        <dbReference type="ChEBI" id="CHEBI:29035"/>
        <label>1</label>
    </ligand>
</feature>
<feature type="binding site" evidence="4">
    <location>
        <position position="115"/>
    </location>
    <ligand>
        <name>Mn(2+)</name>
        <dbReference type="ChEBI" id="CHEBI:29035"/>
        <label>1</label>
    </ligand>
</feature>
<dbReference type="PIRSF" id="PIRSF036979">
    <property type="entry name" value="Arginase"/>
    <property type="match status" value="1"/>
</dbReference>
<reference evidence="6 7" key="2">
    <citation type="journal article" date="2016" name="Environ. Microbiol. Rep.">
        <title>Metagenomic evidence for the presence of phototrophic Gemmatimonadetes bacteria in diverse environments.</title>
        <authorList>
            <person name="Zeng Y."/>
            <person name="Baumbach J."/>
            <person name="Barbosa E.G."/>
            <person name="Azevedo V."/>
            <person name="Zhang C."/>
            <person name="Koblizek M."/>
        </authorList>
    </citation>
    <scope>NUCLEOTIDE SEQUENCE [LARGE SCALE GENOMIC DNA]</scope>
    <source>
        <strain evidence="6 7">AP64</strain>
    </source>
</reference>
<dbReference type="PANTHER" id="PTHR11358">
    <property type="entry name" value="ARGINASE/AGMATINASE"/>
    <property type="match status" value="1"/>
</dbReference>
<name>A0A143BP70_9BACT</name>
<dbReference type="Proteomes" id="UP000076404">
    <property type="component" value="Chromosome"/>
</dbReference>
<reference evidence="6 7" key="1">
    <citation type="journal article" date="2014" name="Proc. Natl. Acad. Sci. U.S.A.">
        <title>Functional type 2 photosynthetic reaction centers found in the rare bacterial phylum Gemmatimonadetes.</title>
        <authorList>
            <person name="Zeng Y."/>
            <person name="Feng F."/>
            <person name="Medova H."/>
            <person name="Dean J."/>
            <person name="Koblizek M."/>
        </authorList>
    </citation>
    <scope>NUCLEOTIDE SEQUENCE [LARGE SCALE GENOMIC DNA]</scope>
    <source>
        <strain evidence="6 7">AP64</strain>
    </source>
</reference>
<dbReference type="InterPro" id="IPR005925">
    <property type="entry name" value="Agmatinase-rel"/>
</dbReference>
<evidence type="ECO:0000256" key="2">
    <source>
        <dbReference type="ARBA" id="ARBA00022723"/>
    </source>
</evidence>
<dbReference type="PROSITE" id="PS51409">
    <property type="entry name" value="ARGINASE_2"/>
    <property type="match status" value="1"/>
</dbReference>
<comment type="cofactor">
    <cofactor evidence="4">
        <name>Mn(2+)</name>
        <dbReference type="ChEBI" id="CHEBI:29035"/>
    </cofactor>
    <text evidence="4">Binds 2 manganese ions per subunit.</text>
</comment>
<evidence type="ECO:0000313" key="7">
    <source>
        <dbReference type="Proteomes" id="UP000076404"/>
    </source>
</evidence>
<keyword evidence="7" id="KW-1185">Reference proteome</keyword>
<evidence type="ECO:0000256" key="4">
    <source>
        <dbReference type="PIRSR" id="PIRSR036979-1"/>
    </source>
</evidence>
<dbReference type="InterPro" id="IPR023696">
    <property type="entry name" value="Ureohydrolase_dom_sf"/>
</dbReference>
<dbReference type="Gene3D" id="3.40.800.10">
    <property type="entry name" value="Ureohydrolase domain"/>
    <property type="match status" value="1"/>
</dbReference>
<dbReference type="NCBIfam" id="TIGR01230">
    <property type="entry name" value="agmatinase"/>
    <property type="match status" value="1"/>
</dbReference>
<keyword evidence="3 5" id="KW-0378">Hydrolase</keyword>
<dbReference type="OrthoDB" id="9788689at2"/>
<evidence type="ECO:0000256" key="3">
    <source>
        <dbReference type="ARBA" id="ARBA00022801"/>
    </source>
</evidence>
<evidence type="ECO:0000256" key="5">
    <source>
        <dbReference type="RuleBase" id="RU003684"/>
    </source>
</evidence>
<dbReference type="InterPro" id="IPR006035">
    <property type="entry name" value="Ureohydrolase"/>
</dbReference>
<dbReference type="InterPro" id="IPR020855">
    <property type="entry name" value="Ureohydrolase_Mn_BS"/>
</dbReference>
<evidence type="ECO:0000313" key="6">
    <source>
        <dbReference type="EMBL" id="AMW06385.1"/>
    </source>
</evidence>
<dbReference type="GO" id="GO:0046872">
    <property type="term" value="F:metal ion binding"/>
    <property type="evidence" value="ECO:0007669"/>
    <property type="project" value="UniProtKB-KW"/>
</dbReference>
<dbReference type="RefSeq" id="WP_026848883.1">
    <property type="nucleotide sequence ID" value="NZ_CP011454.1"/>
</dbReference>
<organism evidence="6 7">
    <name type="scientific">Gemmatimonas phototrophica</name>
    <dbReference type="NCBI Taxonomy" id="1379270"/>
    <lineage>
        <taxon>Bacteria</taxon>
        <taxon>Pseudomonadati</taxon>
        <taxon>Gemmatimonadota</taxon>
        <taxon>Gemmatimonadia</taxon>
        <taxon>Gemmatimonadales</taxon>
        <taxon>Gemmatimonadaceae</taxon>
        <taxon>Gemmatimonas</taxon>
    </lineage>
</organism>
<dbReference type="Pfam" id="PF00491">
    <property type="entry name" value="Arginase"/>
    <property type="match status" value="1"/>
</dbReference>
<comment type="similarity">
    <text evidence="1">Belongs to the arginase family. Agmatinase subfamily.</text>
</comment>
<dbReference type="PROSITE" id="PS01053">
    <property type="entry name" value="ARGINASE_1"/>
    <property type="match status" value="1"/>
</dbReference>
<dbReference type="GO" id="GO:0033389">
    <property type="term" value="P:putrescine biosynthetic process from arginine, via agmatine"/>
    <property type="evidence" value="ECO:0007669"/>
    <property type="project" value="TreeGrafter"/>
</dbReference>
<dbReference type="SUPFAM" id="SSF52768">
    <property type="entry name" value="Arginase/deacetylase"/>
    <property type="match status" value="1"/>
</dbReference>
<keyword evidence="4" id="KW-0464">Manganese</keyword>
<dbReference type="eggNOG" id="COG0010">
    <property type="taxonomic scope" value="Bacteria"/>
</dbReference>
<evidence type="ECO:0000256" key="1">
    <source>
        <dbReference type="ARBA" id="ARBA00009227"/>
    </source>
</evidence>
<keyword evidence="2 4" id="KW-0479">Metal-binding</keyword>
<feature type="binding site" evidence="4">
    <location>
        <position position="193"/>
    </location>
    <ligand>
        <name>Mn(2+)</name>
        <dbReference type="ChEBI" id="CHEBI:29035"/>
        <label>1</label>
    </ligand>
</feature>
<feature type="binding site" evidence="4">
    <location>
        <position position="92"/>
    </location>
    <ligand>
        <name>Mn(2+)</name>
        <dbReference type="ChEBI" id="CHEBI:29035"/>
        <label>1</label>
    </ligand>
</feature>